<feature type="region of interest" description="Disordered" evidence="1">
    <location>
        <begin position="88"/>
        <end position="120"/>
    </location>
</feature>
<feature type="compositionally biased region" description="Basic and acidic residues" evidence="1">
    <location>
        <begin position="107"/>
        <end position="118"/>
    </location>
</feature>
<evidence type="ECO:0000313" key="2">
    <source>
        <dbReference type="EMBL" id="GJT04943.1"/>
    </source>
</evidence>
<organism evidence="2 3">
    <name type="scientific">Tanacetum coccineum</name>
    <dbReference type="NCBI Taxonomy" id="301880"/>
    <lineage>
        <taxon>Eukaryota</taxon>
        <taxon>Viridiplantae</taxon>
        <taxon>Streptophyta</taxon>
        <taxon>Embryophyta</taxon>
        <taxon>Tracheophyta</taxon>
        <taxon>Spermatophyta</taxon>
        <taxon>Magnoliopsida</taxon>
        <taxon>eudicotyledons</taxon>
        <taxon>Gunneridae</taxon>
        <taxon>Pentapetalae</taxon>
        <taxon>asterids</taxon>
        <taxon>campanulids</taxon>
        <taxon>Asterales</taxon>
        <taxon>Asteraceae</taxon>
        <taxon>Asteroideae</taxon>
        <taxon>Anthemideae</taxon>
        <taxon>Anthemidinae</taxon>
        <taxon>Tanacetum</taxon>
    </lineage>
</organism>
<feature type="compositionally biased region" description="Basic and acidic residues" evidence="1">
    <location>
        <begin position="208"/>
        <end position="218"/>
    </location>
</feature>
<feature type="region of interest" description="Disordered" evidence="1">
    <location>
        <begin position="199"/>
        <end position="218"/>
    </location>
</feature>
<gene>
    <name evidence="2" type="ORF">Tco_0839405</name>
</gene>
<keyword evidence="3" id="KW-1185">Reference proteome</keyword>
<comment type="caution">
    <text evidence="2">The sequence shown here is derived from an EMBL/GenBank/DDBJ whole genome shotgun (WGS) entry which is preliminary data.</text>
</comment>
<proteinExistence type="predicted"/>
<protein>
    <submittedName>
        <fullName evidence="2">Uncharacterized protein</fullName>
    </submittedName>
</protein>
<evidence type="ECO:0000256" key="1">
    <source>
        <dbReference type="SAM" id="MobiDB-lite"/>
    </source>
</evidence>
<name>A0ABQ5ARE4_9ASTR</name>
<reference evidence="2" key="1">
    <citation type="journal article" date="2022" name="Int. J. Mol. Sci.">
        <title>Draft Genome of Tanacetum Coccineum: Genomic Comparison of Closely Related Tanacetum-Family Plants.</title>
        <authorList>
            <person name="Yamashiro T."/>
            <person name="Shiraishi A."/>
            <person name="Nakayama K."/>
            <person name="Satake H."/>
        </authorList>
    </citation>
    <scope>NUCLEOTIDE SEQUENCE</scope>
</reference>
<accession>A0ABQ5ARE4</accession>
<dbReference type="EMBL" id="BQNB010012547">
    <property type="protein sequence ID" value="GJT04943.1"/>
    <property type="molecule type" value="Genomic_DNA"/>
</dbReference>
<dbReference type="Proteomes" id="UP001151760">
    <property type="component" value="Unassembled WGS sequence"/>
</dbReference>
<feature type="compositionally biased region" description="Acidic residues" evidence="1">
    <location>
        <begin position="146"/>
        <end position="174"/>
    </location>
</feature>
<feature type="region of interest" description="Disordered" evidence="1">
    <location>
        <begin position="138"/>
        <end position="193"/>
    </location>
</feature>
<reference evidence="2" key="2">
    <citation type="submission" date="2022-01" db="EMBL/GenBank/DDBJ databases">
        <authorList>
            <person name="Yamashiro T."/>
            <person name="Shiraishi A."/>
            <person name="Satake H."/>
            <person name="Nakayama K."/>
        </authorList>
    </citation>
    <scope>NUCLEOTIDE SEQUENCE</scope>
</reference>
<evidence type="ECO:0000313" key="3">
    <source>
        <dbReference type="Proteomes" id="UP001151760"/>
    </source>
</evidence>
<sequence length="404" mass="45604">MFMHTAQHDSILGPMRFVSKLDDYQVYRALLPKLITNQKMQAYLAYKTYLALATGVATPKKARKFKKPASLSKRKLLSFLGVFVSKKKAPATGGSGDGVSFQPEVPDEPKGKSVDTHKGTGLKLGVPDVFKADYSKSEYESWSDNRDEDVEYQQDDEENALESDDDLQQADDEQTDSKNQKTNDEDEESEDAFVHTLEDYVPTDDEMNDHNNEEKGDAEMTDAAHVQVEQTQEQTTGDRSKVVQKWQVLNSSYYVSSTYTNAFLNLENLYSTKTKVVSMMDINLQHEVPRTSPLLTILVFVIPEHTVFNLYETVTTAPTTTITSLLSSLIIDLEKDVKELKNVDNSTIVISKIKYKVPNAIKEYLGSSLDDALYKVIQKHSADIFKEHSILAEIVKRLKQQYAP</sequence>